<feature type="transmembrane region" description="Helical" evidence="1">
    <location>
        <begin position="136"/>
        <end position="157"/>
    </location>
</feature>
<comment type="caution">
    <text evidence="2">The sequence shown here is derived from an EMBL/GenBank/DDBJ whole genome shotgun (WGS) entry which is preliminary data.</text>
</comment>
<proteinExistence type="inferred from homology"/>
<accession>A0ABW4LIT9</accession>
<feature type="transmembrane region" description="Helical" evidence="1">
    <location>
        <begin position="93"/>
        <end position="112"/>
    </location>
</feature>
<dbReference type="InterPro" id="IPR001457">
    <property type="entry name" value="NADH_UbQ/plastoQ_OxRdtase_su6"/>
</dbReference>
<comment type="function">
    <text evidence="1">NDH-1 shuttles electrons from NADH, via FMN and iron-sulfur (Fe-S) centers, to quinones in the respiratory chain. Couples the redox reaction to proton translocation (for every two electrons transferred, four hydrogen ions are translocated across the cytoplasmic membrane), and thus conserves the redox energy in a proton gradient.</text>
</comment>
<comment type="catalytic activity">
    <reaction evidence="1">
        <text>a quinone + NADH + 5 H(+)(in) = a quinol + NAD(+) + 4 H(+)(out)</text>
        <dbReference type="Rhea" id="RHEA:57888"/>
        <dbReference type="ChEBI" id="CHEBI:15378"/>
        <dbReference type="ChEBI" id="CHEBI:24646"/>
        <dbReference type="ChEBI" id="CHEBI:57540"/>
        <dbReference type="ChEBI" id="CHEBI:57945"/>
        <dbReference type="ChEBI" id="CHEBI:132124"/>
    </reaction>
</comment>
<organism evidence="2 3">
    <name type="scientific">Amnibacterium endophyticum</name>
    <dbReference type="NCBI Taxonomy" id="2109337"/>
    <lineage>
        <taxon>Bacteria</taxon>
        <taxon>Bacillati</taxon>
        <taxon>Actinomycetota</taxon>
        <taxon>Actinomycetes</taxon>
        <taxon>Micrococcales</taxon>
        <taxon>Microbacteriaceae</taxon>
        <taxon>Amnibacterium</taxon>
    </lineage>
</organism>
<gene>
    <name evidence="2" type="ORF">ACFSBI_16215</name>
</gene>
<dbReference type="Pfam" id="PF00499">
    <property type="entry name" value="Oxidored_q3"/>
    <property type="match status" value="1"/>
</dbReference>
<keyword evidence="1" id="KW-1133">Transmembrane helix</keyword>
<reference evidence="3" key="1">
    <citation type="journal article" date="2019" name="Int. J. Syst. Evol. Microbiol.">
        <title>The Global Catalogue of Microorganisms (GCM) 10K type strain sequencing project: providing services to taxonomists for standard genome sequencing and annotation.</title>
        <authorList>
            <consortium name="The Broad Institute Genomics Platform"/>
            <consortium name="The Broad Institute Genome Sequencing Center for Infectious Disease"/>
            <person name="Wu L."/>
            <person name="Ma J."/>
        </authorList>
    </citation>
    <scope>NUCLEOTIDE SEQUENCE [LARGE SCALE GENOMIC DNA]</scope>
    <source>
        <strain evidence="3">CGMCC 1.12471</strain>
    </source>
</reference>
<feature type="transmembrane region" description="Helical" evidence="1">
    <location>
        <begin position="6"/>
        <end position="22"/>
    </location>
</feature>
<keyword evidence="3" id="KW-1185">Reference proteome</keyword>
<feature type="transmembrane region" description="Helical" evidence="1">
    <location>
        <begin position="29"/>
        <end position="48"/>
    </location>
</feature>
<keyword evidence="1" id="KW-0520">NAD</keyword>
<comment type="similarity">
    <text evidence="1">Belongs to the complex I subunit 6 family.</text>
</comment>
<keyword evidence="1" id="KW-1003">Cell membrane</keyword>
<evidence type="ECO:0000313" key="3">
    <source>
        <dbReference type="Proteomes" id="UP001597347"/>
    </source>
</evidence>
<dbReference type="EMBL" id="JBHUEA010000050">
    <property type="protein sequence ID" value="MFD1723094.1"/>
    <property type="molecule type" value="Genomic_DNA"/>
</dbReference>
<protein>
    <recommendedName>
        <fullName evidence="1">NADH-quinone oxidoreductase subunit J</fullName>
        <ecNumber evidence="1">7.1.1.-</ecNumber>
    </recommendedName>
</protein>
<keyword evidence="1" id="KW-0874">Quinone</keyword>
<evidence type="ECO:0000313" key="2">
    <source>
        <dbReference type="EMBL" id="MFD1723094.1"/>
    </source>
</evidence>
<keyword evidence="1" id="KW-0812">Transmembrane</keyword>
<evidence type="ECO:0000256" key="1">
    <source>
        <dbReference type="RuleBase" id="RU004429"/>
    </source>
</evidence>
<dbReference type="RefSeq" id="WP_377936775.1">
    <property type="nucleotide sequence ID" value="NZ_JBHUEA010000050.1"/>
</dbReference>
<dbReference type="EC" id="7.1.1.-" evidence="1"/>
<dbReference type="Gene3D" id="1.20.120.1200">
    <property type="entry name" value="NADH-ubiquinone/plastoquinone oxidoreductase chain 6, subunit NuoJ"/>
    <property type="match status" value="1"/>
</dbReference>
<sequence length="182" mass="18829">MIALAVVLGAVAIAAGVLVFVVDSMARATYALLVSFVAVGLLLVAVGLDYLGPITILMMAMEMAVMGLFMIMFMGMNPALMAMDMTHAKRPTAIVAVAVFVGLAAAILTIPWPERAAAPAGDRVAALGVALMESKMLVMLTVSPVLLATIVVAVVLANPRGRYDRFGDDLEAPADDPEAGGL</sequence>
<comment type="subcellular location">
    <subcellularLocation>
        <location evidence="1">Cell membrane</location>
        <topology evidence="1">Multi-pass membrane protein</topology>
    </subcellularLocation>
</comment>
<keyword evidence="1" id="KW-0472">Membrane</keyword>
<name>A0ABW4LIT9_9MICO</name>
<feature type="transmembrane region" description="Helical" evidence="1">
    <location>
        <begin position="54"/>
        <end position="73"/>
    </location>
</feature>
<dbReference type="Proteomes" id="UP001597347">
    <property type="component" value="Unassembled WGS sequence"/>
</dbReference>
<dbReference type="InterPro" id="IPR042106">
    <property type="entry name" value="Nuo/plastoQ_OxRdtase_6_NuoJ"/>
</dbReference>